<feature type="modified residue" description="4-aspartylphosphate" evidence="8">
    <location>
        <position position="644"/>
    </location>
</feature>
<keyword evidence="9" id="KW-0472">Membrane</keyword>
<dbReference type="SMART" id="SM00388">
    <property type="entry name" value="HisKA"/>
    <property type="match status" value="1"/>
</dbReference>
<dbReference type="SMART" id="SM00387">
    <property type="entry name" value="HATPase_c"/>
    <property type="match status" value="1"/>
</dbReference>
<keyword evidence="4 8" id="KW-0597">Phosphoprotein</keyword>
<evidence type="ECO:0000256" key="2">
    <source>
        <dbReference type="ARBA" id="ARBA00012438"/>
    </source>
</evidence>
<gene>
    <name evidence="12" type="ORF">NQ502_00400</name>
</gene>
<keyword evidence="9" id="KW-0812">Transmembrane</keyword>
<evidence type="ECO:0000256" key="4">
    <source>
        <dbReference type="ARBA" id="ARBA00022553"/>
    </source>
</evidence>
<sequence length="852" mass="95976">MRSSKNKNSTTRFLIYSFIGLLLFSVVVFSILGIYMNRKSKKTIYEVGEIYMSGMNEQMSRHFENIIKLRFDQVDGIISVVLAENYDTESLYEELVYRAQVRGFDYLAICSEEGNFETLSGTPIQPLNPSPFVEALNRRERRVAVGVDAAGNEVVLFGVDADYPMQNGNMGTGLVAAVPLDYITDFLSLEDEGQLTYYHIIRPDGSFVIRNPNTELWGFFDQLQQQLDPSADISAAENSVEEFGAALRDHKEYTTIYEVNSEELQIYGIPLPCSEWYLVSVMPYGILDETINSLSTQRMFITLLACASILILLTLIFLRYFSMTRLQMQELEKTRQVAIEANKAKSEFLANMSHDIRTPMNAIVGMTAIATAHLNDKEQVKNCLRKITLSSKHLLGLINDVLDMSKIESGKLTLTTDQVSLKEVVEGIVSIMQPQVKAKKQNFEIHVESIMTENVWCDGVRLNQILLNLLSNATKYTPEGGFIRLSLSEEASPKGDGCVRIHIRVKDNGIGMSPEFLEKLYESYSRADEARIHKTEGAGLGMSITKYIVDAMEGTIDVQSEPDVGTEFHITVDFEKAASIEEDMILPPWSMLVVDDDELLCQTAANALKSIGIKAEWTLSGEKAVKLAIQHHKKRDDYQIILLDWRLPGMNGIQTAREIRRNLGDEIPILLISAYDWSEFEAEAREAGISGFISKPLFKSTLFYSLRQYMGSEESRNRTPDQKIDLSGRRILLAEDNELNWEVARELLADLGVELEWAEDGRICLDKFGRSSEGYYDAILMDIRMPHMTGYEAATAIRGLDHPDAASIPIIAMSADAFSEDIRQCLACGMNAHIAKPVEITELTRLLKRYFI</sequence>
<feature type="domain" description="Histidine kinase" evidence="10">
    <location>
        <begin position="351"/>
        <end position="576"/>
    </location>
</feature>
<dbReference type="PRINTS" id="PR00344">
    <property type="entry name" value="BCTRLSENSOR"/>
</dbReference>
<dbReference type="CDD" id="cd00082">
    <property type="entry name" value="HisKA"/>
    <property type="match status" value="1"/>
</dbReference>
<keyword evidence="9" id="KW-1133">Transmembrane helix</keyword>
<dbReference type="InterPro" id="IPR001789">
    <property type="entry name" value="Sig_transdc_resp-reg_receiver"/>
</dbReference>
<dbReference type="InterPro" id="IPR004358">
    <property type="entry name" value="Sig_transdc_His_kin-like_C"/>
</dbReference>
<evidence type="ECO:0000256" key="3">
    <source>
        <dbReference type="ARBA" id="ARBA00018672"/>
    </source>
</evidence>
<evidence type="ECO:0000259" key="10">
    <source>
        <dbReference type="PROSITE" id="PS50109"/>
    </source>
</evidence>
<dbReference type="InterPro" id="IPR036890">
    <property type="entry name" value="HATPase_C_sf"/>
</dbReference>
<feature type="domain" description="Response regulatory" evidence="11">
    <location>
        <begin position="730"/>
        <end position="851"/>
    </location>
</feature>
<dbReference type="SUPFAM" id="SSF52172">
    <property type="entry name" value="CheY-like"/>
    <property type="match status" value="2"/>
</dbReference>
<dbReference type="Gene3D" id="1.10.287.130">
    <property type="match status" value="1"/>
</dbReference>
<proteinExistence type="predicted"/>
<dbReference type="EMBL" id="CP102290">
    <property type="protein sequence ID" value="UWP61317.1"/>
    <property type="molecule type" value="Genomic_DNA"/>
</dbReference>
<dbReference type="PANTHER" id="PTHR43719">
    <property type="entry name" value="TWO-COMPONENT HISTIDINE KINASE"/>
    <property type="match status" value="1"/>
</dbReference>
<dbReference type="EC" id="2.7.13.3" evidence="2"/>
<dbReference type="Pfam" id="PF00072">
    <property type="entry name" value="Response_reg"/>
    <property type="match status" value="2"/>
</dbReference>
<dbReference type="InterPro" id="IPR036097">
    <property type="entry name" value="HisK_dim/P_sf"/>
</dbReference>
<evidence type="ECO:0000256" key="7">
    <source>
        <dbReference type="ARBA" id="ARBA00024867"/>
    </source>
</evidence>
<dbReference type="Gene3D" id="3.40.50.2300">
    <property type="match status" value="2"/>
</dbReference>
<evidence type="ECO:0000256" key="1">
    <source>
        <dbReference type="ARBA" id="ARBA00000085"/>
    </source>
</evidence>
<evidence type="ECO:0000256" key="6">
    <source>
        <dbReference type="ARBA" id="ARBA00023012"/>
    </source>
</evidence>
<dbReference type="PROSITE" id="PS50110">
    <property type="entry name" value="RESPONSE_REGULATORY"/>
    <property type="match status" value="2"/>
</dbReference>
<evidence type="ECO:0000259" key="11">
    <source>
        <dbReference type="PROSITE" id="PS50110"/>
    </source>
</evidence>
<dbReference type="PANTHER" id="PTHR43719:SF28">
    <property type="entry name" value="PEROXIDE STRESS-ACTIVATED HISTIDINE KINASE MAK1-RELATED"/>
    <property type="match status" value="1"/>
</dbReference>
<feature type="transmembrane region" description="Helical" evidence="9">
    <location>
        <begin position="300"/>
        <end position="321"/>
    </location>
</feature>
<dbReference type="InterPro" id="IPR003594">
    <property type="entry name" value="HATPase_dom"/>
</dbReference>
<dbReference type="Proteomes" id="UP001060164">
    <property type="component" value="Chromosome"/>
</dbReference>
<dbReference type="InterPro" id="IPR005467">
    <property type="entry name" value="His_kinase_dom"/>
</dbReference>
<feature type="transmembrane region" description="Helical" evidence="9">
    <location>
        <begin position="13"/>
        <end position="35"/>
    </location>
</feature>
<feature type="modified residue" description="4-aspartylphosphate" evidence="8">
    <location>
        <position position="782"/>
    </location>
</feature>
<reference evidence="12" key="1">
    <citation type="journal article" date="2022" name="Cell">
        <title>Design, construction, and in vivo augmentation of a complex gut microbiome.</title>
        <authorList>
            <person name="Cheng A.G."/>
            <person name="Ho P.Y."/>
            <person name="Aranda-Diaz A."/>
            <person name="Jain S."/>
            <person name="Yu F.B."/>
            <person name="Meng X."/>
            <person name="Wang M."/>
            <person name="Iakiviak M."/>
            <person name="Nagashima K."/>
            <person name="Zhao A."/>
            <person name="Murugkar P."/>
            <person name="Patil A."/>
            <person name="Atabakhsh K."/>
            <person name="Weakley A."/>
            <person name="Yan J."/>
            <person name="Brumbaugh A.R."/>
            <person name="Higginbottom S."/>
            <person name="Dimas A."/>
            <person name="Shiver A.L."/>
            <person name="Deutschbauer A."/>
            <person name="Neff N."/>
            <person name="Sonnenburg J.L."/>
            <person name="Huang K.C."/>
            <person name="Fischbach M.A."/>
        </authorList>
    </citation>
    <scope>NUCLEOTIDE SEQUENCE</scope>
    <source>
        <strain evidence="12">DSM 19829</strain>
    </source>
</reference>
<keyword evidence="5" id="KW-0418">Kinase</keyword>
<keyword evidence="13" id="KW-1185">Reference proteome</keyword>
<feature type="domain" description="Response regulatory" evidence="11">
    <location>
        <begin position="590"/>
        <end position="710"/>
    </location>
</feature>
<evidence type="ECO:0000313" key="12">
    <source>
        <dbReference type="EMBL" id="UWP61317.1"/>
    </source>
</evidence>
<dbReference type="InterPro" id="IPR011006">
    <property type="entry name" value="CheY-like_superfamily"/>
</dbReference>
<comment type="catalytic activity">
    <reaction evidence="1">
        <text>ATP + protein L-histidine = ADP + protein N-phospho-L-histidine.</text>
        <dbReference type="EC" id="2.7.13.3"/>
    </reaction>
</comment>
<dbReference type="InterPro" id="IPR003661">
    <property type="entry name" value="HisK_dim/P_dom"/>
</dbReference>
<dbReference type="Pfam" id="PF02518">
    <property type="entry name" value="HATPase_c"/>
    <property type="match status" value="1"/>
</dbReference>
<protein>
    <recommendedName>
        <fullName evidence="3">Stage 0 sporulation protein A homolog</fullName>
        <ecNumber evidence="2">2.7.13.3</ecNumber>
    </recommendedName>
</protein>
<comment type="function">
    <text evidence="7">May play the central regulatory role in sporulation. It may be an element of the effector pathway responsible for the activation of sporulation genes in response to nutritional stress. Spo0A may act in concert with spo0H (a sigma factor) to control the expression of some genes that are critical to the sporulation process.</text>
</comment>
<dbReference type="InterPro" id="IPR050956">
    <property type="entry name" value="2C_system_His_kinase"/>
</dbReference>
<organism evidence="12 13">
    <name type="scientific">Ruminococcus gauvreauii</name>
    <dbReference type="NCBI Taxonomy" id="438033"/>
    <lineage>
        <taxon>Bacteria</taxon>
        <taxon>Bacillati</taxon>
        <taxon>Bacillota</taxon>
        <taxon>Clostridia</taxon>
        <taxon>Eubacteriales</taxon>
        <taxon>Oscillospiraceae</taxon>
        <taxon>Ruminococcus</taxon>
    </lineage>
</organism>
<name>A0ABY5VM10_9FIRM</name>
<evidence type="ECO:0000256" key="8">
    <source>
        <dbReference type="PROSITE-ProRule" id="PRU00169"/>
    </source>
</evidence>
<keyword evidence="6" id="KW-0902">Two-component regulatory system</keyword>
<dbReference type="Gene3D" id="3.30.565.10">
    <property type="entry name" value="Histidine kinase-like ATPase, C-terminal domain"/>
    <property type="match status" value="1"/>
</dbReference>
<evidence type="ECO:0000256" key="9">
    <source>
        <dbReference type="SAM" id="Phobius"/>
    </source>
</evidence>
<dbReference type="CDD" id="cd17546">
    <property type="entry name" value="REC_hyHK_CKI1_RcsC-like"/>
    <property type="match status" value="2"/>
</dbReference>
<dbReference type="SUPFAM" id="SSF55874">
    <property type="entry name" value="ATPase domain of HSP90 chaperone/DNA topoisomerase II/histidine kinase"/>
    <property type="match status" value="1"/>
</dbReference>
<evidence type="ECO:0000313" key="13">
    <source>
        <dbReference type="Proteomes" id="UP001060164"/>
    </source>
</evidence>
<dbReference type="SMART" id="SM00448">
    <property type="entry name" value="REC"/>
    <property type="match status" value="2"/>
</dbReference>
<evidence type="ECO:0000256" key="5">
    <source>
        <dbReference type="ARBA" id="ARBA00022777"/>
    </source>
</evidence>
<dbReference type="Pfam" id="PF00512">
    <property type="entry name" value="HisKA"/>
    <property type="match status" value="1"/>
</dbReference>
<accession>A0ABY5VM10</accession>
<dbReference type="PROSITE" id="PS50109">
    <property type="entry name" value="HIS_KIN"/>
    <property type="match status" value="1"/>
</dbReference>
<dbReference type="SUPFAM" id="SSF47384">
    <property type="entry name" value="Homodimeric domain of signal transducing histidine kinase"/>
    <property type="match status" value="1"/>
</dbReference>
<keyword evidence="5" id="KW-0808">Transferase</keyword>